<dbReference type="Proteomes" id="UP001364695">
    <property type="component" value="Unassembled WGS sequence"/>
</dbReference>
<gene>
    <name evidence="1" type="ORF">RV045_03300</name>
</gene>
<keyword evidence="1" id="KW-0547">Nucleotide-binding</keyword>
<keyword evidence="1" id="KW-0067">ATP-binding</keyword>
<comment type="caution">
    <text evidence="1">The sequence shown here is derived from an EMBL/GenBank/DDBJ whole genome shotgun (WGS) entry which is preliminary data.</text>
</comment>
<name>A0ACC6NZQ8_9BURK</name>
<evidence type="ECO:0000313" key="2">
    <source>
        <dbReference type="Proteomes" id="UP001364695"/>
    </source>
</evidence>
<dbReference type="EMBL" id="JAWDIE010000004">
    <property type="protein sequence ID" value="MEJ7137456.1"/>
    <property type="molecule type" value="Genomic_DNA"/>
</dbReference>
<reference evidence="1" key="1">
    <citation type="submission" date="2023-10" db="EMBL/GenBank/DDBJ databases">
        <title>Amphibacter perezi, gen. nov., sp. nov. a novel taxa of the family Comamonadaceae, class Betaproteobacteria isolated from the skin microbiota of Pelophylax perezi from different populations.</title>
        <authorList>
            <person name="Costa S."/>
            <person name="Proenca D.N."/>
            <person name="Lopes I."/>
            <person name="Morais P.V."/>
        </authorList>
    </citation>
    <scope>NUCLEOTIDE SEQUENCE</scope>
    <source>
        <strain evidence="1">SL12-8</strain>
    </source>
</reference>
<evidence type="ECO:0000313" key="1">
    <source>
        <dbReference type="EMBL" id="MEJ7137456.1"/>
    </source>
</evidence>
<keyword evidence="2" id="KW-1185">Reference proteome</keyword>
<organism evidence="1 2">
    <name type="scientific">Amphibiibacter pelophylacis</name>
    <dbReference type="NCBI Taxonomy" id="1799477"/>
    <lineage>
        <taxon>Bacteria</taxon>
        <taxon>Pseudomonadati</taxon>
        <taxon>Pseudomonadota</taxon>
        <taxon>Betaproteobacteria</taxon>
        <taxon>Burkholderiales</taxon>
        <taxon>Sphaerotilaceae</taxon>
        <taxon>Amphibiibacter</taxon>
    </lineage>
</organism>
<accession>A0ACC6NZQ8</accession>
<protein>
    <submittedName>
        <fullName evidence="1">ATP-binding protein</fullName>
    </submittedName>
</protein>
<sequence>MRSLYLRIYATVLAVLLLFSVVGGWIVHEQMERRASEVRQRVEHRFQQRSAAWAELIEESLPEGDTPRAEQSQAVLDWSQRLGIPLALDDAAGERMVTAGHSPDRPIRWMAFDLRDKRTLWLGLKPGRKPAMEAGDSAGAPHRPDGGPQGSPHGPPGLLPALIPGADSTVNLLVMLVALFVAVALGAWPAVRSLTRRLVDLNAGVQNFGRGDLSVRVPVRGRDEVAALAKSFNQAAQQVQDLVQAHRSLLANASHELRSPLARMKMALAMLPGASSTQQTQLSHEINTDIAELDALVEEVLLSSRIEAGAVPARPEALALDGLFDEVMARAGLAPTDVEIVPPLDGTHQVLADERLLLRAVRNLVENACRYGGSEVRLRIAQADQPGLLHIDVLDRGPGIAPELRERIFEAFYRLPGHAEHAGGVGLGLALVRQIAQRQNARVQCLARDDGPGSCFRLIWPMAA</sequence>
<proteinExistence type="predicted"/>